<dbReference type="Proteomes" id="UP000178869">
    <property type="component" value="Unassembled WGS sequence"/>
</dbReference>
<dbReference type="AlphaFoldDB" id="A0A1G2PC95"/>
<accession>A0A1G2PC95</accession>
<name>A0A1G2PC95_9BACT</name>
<evidence type="ECO:0000313" key="3">
    <source>
        <dbReference type="Proteomes" id="UP000178869"/>
    </source>
</evidence>
<feature type="region of interest" description="Disordered" evidence="1">
    <location>
        <begin position="1"/>
        <end position="25"/>
    </location>
</feature>
<protein>
    <submittedName>
        <fullName evidence="2">Uncharacterized protein</fullName>
    </submittedName>
</protein>
<feature type="compositionally biased region" description="Basic and acidic residues" evidence="1">
    <location>
        <begin position="12"/>
        <end position="22"/>
    </location>
</feature>
<proteinExistence type="predicted"/>
<organism evidence="2 3">
    <name type="scientific">Candidatus Terrybacteria bacterium RIFCSPHIGHO2_01_FULL_43_35</name>
    <dbReference type="NCBI Taxonomy" id="1802361"/>
    <lineage>
        <taxon>Bacteria</taxon>
        <taxon>Candidatus Terryibacteriota</taxon>
    </lineage>
</organism>
<gene>
    <name evidence="2" type="ORF">A2828_01370</name>
</gene>
<reference evidence="2 3" key="1">
    <citation type="journal article" date="2016" name="Nat. Commun.">
        <title>Thousands of microbial genomes shed light on interconnected biogeochemical processes in an aquifer system.</title>
        <authorList>
            <person name="Anantharaman K."/>
            <person name="Brown C.T."/>
            <person name="Hug L.A."/>
            <person name="Sharon I."/>
            <person name="Castelle C.J."/>
            <person name="Probst A.J."/>
            <person name="Thomas B.C."/>
            <person name="Singh A."/>
            <person name="Wilkins M.J."/>
            <person name="Karaoz U."/>
            <person name="Brodie E.L."/>
            <person name="Williams K.H."/>
            <person name="Hubbard S.S."/>
            <person name="Banfield J.F."/>
        </authorList>
    </citation>
    <scope>NUCLEOTIDE SEQUENCE [LARGE SCALE GENOMIC DNA]</scope>
</reference>
<comment type="caution">
    <text evidence="2">The sequence shown here is derived from an EMBL/GenBank/DDBJ whole genome shotgun (WGS) entry which is preliminary data.</text>
</comment>
<evidence type="ECO:0000256" key="1">
    <source>
        <dbReference type="SAM" id="MobiDB-lite"/>
    </source>
</evidence>
<dbReference type="EMBL" id="MHSR01000025">
    <property type="protein sequence ID" value="OHA45903.1"/>
    <property type="molecule type" value="Genomic_DNA"/>
</dbReference>
<sequence length="428" mass="47684">MFNPENPMPEQEAYKETKRPDSNPDIQTENIIVESDAVTETKHINLLNDNFEFEAYARGIFYSGVEYLKDAVQNGRMDEKAADELREEIRLANRALAAGDLKNSALVEVISKYESTEERQAKGRLNDTTQNLLGAGSAEEMDKAEIKIAQARKKYEVLHSDRFAVMKDVQGISAERLEAYKIQKAKREFTGLLLKTALIEDEEQRNRALKLIAAHMAGAGNLENAKVALKLLEDDAVHDEAVKSIVHTLAWKNGADYEAISAFSKTAFRNSALVKEAEADILLAKLGKEEISLGEYTLEQLLRRRDAVQEKLSKIKETPQMQALGQKFGQIENWLNDHEQYVIAAPTAPMLAAKALLQKAGLGKIDKGALKGGAIVLGLSFLWLFTWAIEKTMKWVVKDLFSSELYSDAPAWAKRMIEGSPEKAKAGA</sequence>
<evidence type="ECO:0000313" key="2">
    <source>
        <dbReference type="EMBL" id="OHA45903.1"/>
    </source>
</evidence>